<dbReference type="GO" id="GO:0016614">
    <property type="term" value="F:oxidoreductase activity, acting on CH-OH group of donors"/>
    <property type="evidence" value="ECO:0007669"/>
    <property type="project" value="InterPro"/>
</dbReference>
<name>A0A409XJZ2_PSICY</name>
<dbReference type="SUPFAM" id="SSF54373">
    <property type="entry name" value="FAD-linked reductases, C-terminal domain"/>
    <property type="match status" value="1"/>
</dbReference>
<dbReference type="Pfam" id="PF05199">
    <property type="entry name" value="GMC_oxred_C"/>
    <property type="match status" value="1"/>
</dbReference>
<reference evidence="3 4" key="1">
    <citation type="journal article" date="2018" name="Evol. Lett.">
        <title>Horizontal gene cluster transfer increased hallucinogenic mushroom diversity.</title>
        <authorList>
            <person name="Reynolds H.T."/>
            <person name="Vijayakumar V."/>
            <person name="Gluck-Thaler E."/>
            <person name="Korotkin H.B."/>
            <person name="Matheny P.B."/>
            <person name="Slot J.C."/>
        </authorList>
    </citation>
    <scope>NUCLEOTIDE SEQUENCE [LARGE SCALE GENOMIC DNA]</scope>
    <source>
        <strain evidence="3 4">2631</strain>
    </source>
</reference>
<dbReference type="Gene3D" id="3.30.560.10">
    <property type="entry name" value="Glucose Oxidase, domain 3"/>
    <property type="match status" value="1"/>
</dbReference>
<evidence type="ECO:0000259" key="2">
    <source>
        <dbReference type="Pfam" id="PF05199"/>
    </source>
</evidence>
<feature type="domain" description="Glucose-methanol-choline oxidoreductase C-terminal" evidence="2">
    <location>
        <begin position="1"/>
        <end position="75"/>
    </location>
</feature>
<evidence type="ECO:0000313" key="4">
    <source>
        <dbReference type="Proteomes" id="UP000283269"/>
    </source>
</evidence>
<dbReference type="OrthoDB" id="269227at2759"/>
<evidence type="ECO:0000313" key="3">
    <source>
        <dbReference type="EMBL" id="PPQ91074.1"/>
    </source>
</evidence>
<dbReference type="InterPro" id="IPR007867">
    <property type="entry name" value="GMC_OxRtase_C"/>
</dbReference>
<dbReference type="EMBL" id="NHYD01001485">
    <property type="protein sequence ID" value="PPQ91074.1"/>
    <property type="molecule type" value="Genomic_DNA"/>
</dbReference>
<organism evidence="3 4">
    <name type="scientific">Psilocybe cyanescens</name>
    <dbReference type="NCBI Taxonomy" id="93625"/>
    <lineage>
        <taxon>Eukaryota</taxon>
        <taxon>Fungi</taxon>
        <taxon>Dikarya</taxon>
        <taxon>Basidiomycota</taxon>
        <taxon>Agaricomycotina</taxon>
        <taxon>Agaricomycetes</taxon>
        <taxon>Agaricomycetidae</taxon>
        <taxon>Agaricales</taxon>
        <taxon>Agaricineae</taxon>
        <taxon>Strophariaceae</taxon>
        <taxon>Psilocybe</taxon>
    </lineage>
</organism>
<dbReference type="STRING" id="93625.A0A409XJZ2"/>
<sequence>MIEAIKLAQTFCRAPAWKGYIAEEISSPVNATNDQLQDYIRGSVVTSYHAIGLAAMFASGARYGVVDSDLSVKGAS</sequence>
<evidence type="ECO:0000256" key="1">
    <source>
        <dbReference type="ARBA" id="ARBA00001974"/>
    </source>
</evidence>
<dbReference type="InParanoid" id="A0A409XJZ2"/>
<protein>
    <recommendedName>
        <fullName evidence="2">Glucose-methanol-choline oxidoreductase C-terminal domain-containing protein</fullName>
    </recommendedName>
</protein>
<keyword evidence="4" id="KW-1185">Reference proteome</keyword>
<accession>A0A409XJZ2</accession>
<dbReference type="Proteomes" id="UP000283269">
    <property type="component" value="Unassembled WGS sequence"/>
</dbReference>
<dbReference type="AlphaFoldDB" id="A0A409XJZ2"/>
<comment type="cofactor">
    <cofactor evidence="1">
        <name>FAD</name>
        <dbReference type="ChEBI" id="CHEBI:57692"/>
    </cofactor>
</comment>
<gene>
    <name evidence="3" type="ORF">CVT25_014742</name>
</gene>
<dbReference type="Gene3D" id="3.50.50.60">
    <property type="entry name" value="FAD/NAD(P)-binding domain"/>
    <property type="match status" value="1"/>
</dbReference>
<dbReference type="InterPro" id="IPR036188">
    <property type="entry name" value="FAD/NAD-bd_sf"/>
</dbReference>
<proteinExistence type="predicted"/>
<comment type="caution">
    <text evidence="3">The sequence shown here is derived from an EMBL/GenBank/DDBJ whole genome shotgun (WGS) entry which is preliminary data.</text>
</comment>